<protein>
    <recommendedName>
        <fullName evidence="1">DUF7779 domain-containing protein</fullName>
    </recommendedName>
</protein>
<dbReference type="AlphaFoldDB" id="A0A9P8CEF4"/>
<evidence type="ECO:0000259" key="1">
    <source>
        <dbReference type="Pfam" id="PF25000"/>
    </source>
</evidence>
<dbReference type="SUPFAM" id="SSF48452">
    <property type="entry name" value="TPR-like"/>
    <property type="match status" value="1"/>
</dbReference>
<evidence type="ECO:0000313" key="3">
    <source>
        <dbReference type="Proteomes" id="UP000887226"/>
    </source>
</evidence>
<dbReference type="Pfam" id="PF25000">
    <property type="entry name" value="DUF7779"/>
    <property type="match status" value="1"/>
</dbReference>
<proteinExistence type="predicted"/>
<accession>A0A9P8CEF4</accession>
<keyword evidence="3" id="KW-1185">Reference proteome</keyword>
<reference evidence="2" key="1">
    <citation type="journal article" date="2021" name="IMA Fungus">
        <title>Genomic characterization of three marine fungi, including Emericellopsis atlantica sp. nov. with signatures of a generalist lifestyle and marine biomass degradation.</title>
        <authorList>
            <person name="Hagestad O.C."/>
            <person name="Hou L."/>
            <person name="Andersen J.H."/>
            <person name="Hansen E.H."/>
            <person name="Altermark B."/>
            <person name="Li C."/>
            <person name="Kuhnert E."/>
            <person name="Cox R.J."/>
            <person name="Crous P.W."/>
            <person name="Spatafora J.W."/>
            <person name="Lail K."/>
            <person name="Amirebrahimi M."/>
            <person name="Lipzen A."/>
            <person name="Pangilinan J."/>
            <person name="Andreopoulos W."/>
            <person name="Hayes R.D."/>
            <person name="Ng V."/>
            <person name="Grigoriev I.V."/>
            <person name="Jackson S.A."/>
            <person name="Sutton T.D.S."/>
            <person name="Dobson A.D.W."/>
            <person name="Rama T."/>
        </authorList>
    </citation>
    <scope>NUCLEOTIDE SEQUENCE</scope>
    <source>
        <strain evidence="2">TRa3180A</strain>
    </source>
</reference>
<dbReference type="Proteomes" id="UP000887226">
    <property type="component" value="Unassembled WGS sequence"/>
</dbReference>
<dbReference type="Pfam" id="PF13424">
    <property type="entry name" value="TPR_12"/>
    <property type="match status" value="1"/>
</dbReference>
<name>A0A9P8CEF4_9HELO</name>
<dbReference type="EMBL" id="MU253932">
    <property type="protein sequence ID" value="KAG9244063.1"/>
    <property type="molecule type" value="Genomic_DNA"/>
</dbReference>
<dbReference type="InterPro" id="IPR056681">
    <property type="entry name" value="DUF7779"/>
</dbReference>
<dbReference type="InterPro" id="IPR053137">
    <property type="entry name" value="NLR-like"/>
</dbReference>
<comment type="caution">
    <text evidence="2">The sequence shown here is derived from an EMBL/GenBank/DDBJ whole genome shotgun (WGS) entry which is preliminary data.</text>
</comment>
<dbReference type="InterPro" id="IPR011990">
    <property type="entry name" value="TPR-like_helical_dom_sf"/>
</dbReference>
<dbReference type="Gene3D" id="1.25.40.10">
    <property type="entry name" value="Tetratricopeptide repeat domain"/>
    <property type="match status" value="1"/>
</dbReference>
<organism evidence="2 3">
    <name type="scientific">Calycina marina</name>
    <dbReference type="NCBI Taxonomy" id="1763456"/>
    <lineage>
        <taxon>Eukaryota</taxon>
        <taxon>Fungi</taxon>
        <taxon>Dikarya</taxon>
        <taxon>Ascomycota</taxon>
        <taxon>Pezizomycotina</taxon>
        <taxon>Leotiomycetes</taxon>
        <taxon>Helotiales</taxon>
        <taxon>Pezizellaceae</taxon>
        <taxon>Calycina</taxon>
    </lineage>
</organism>
<evidence type="ECO:0000313" key="2">
    <source>
        <dbReference type="EMBL" id="KAG9244063.1"/>
    </source>
</evidence>
<dbReference type="OrthoDB" id="1658288at2759"/>
<feature type="domain" description="DUF7779" evidence="1">
    <location>
        <begin position="51"/>
        <end position="121"/>
    </location>
</feature>
<gene>
    <name evidence="2" type="ORF">BJ878DRAFT_576053</name>
</gene>
<dbReference type="PANTHER" id="PTHR46082:SF6">
    <property type="entry name" value="AAA+ ATPASE DOMAIN-CONTAINING PROTEIN-RELATED"/>
    <property type="match status" value="1"/>
</dbReference>
<sequence>MSVSKYMLLYRQDEQSQSRLLDQESGDIRQDPGVPNSVIRTWHISFDLIKRNRPQAAELISLMAMLDRQGIPEFLLNVRFSNPLDLEDATGSLGEISLITIEKSGKIFGMHRLVQLATRKWIERYVDRKLWWGEAFKTISKAFPNGSYTNWKTCETLSPHALQVLTYGLESSQSMLDRPSLLYNMAWYNRIQGRYEVAKAESQESVTLRKDILPNNDMRIYESVEVLALVLSSQGKYADTEAMNRQALEIGEKVLGKTHPDTLTNVHHLASLLQNRHEDKEATILYQRACSGYKLSLGPEHLTTKACVKQYFALLDSLEKAKQMKLYSAAC</sequence>
<dbReference type="PANTHER" id="PTHR46082">
    <property type="entry name" value="ATP/GTP-BINDING PROTEIN-RELATED"/>
    <property type="match status" value="1"/>
</dbReference>